<dbReference type="PROSITE" id="PS50883">
    <property type="entry name" value="EAL"/>
    <property type="match status" value="1"/>
</dbReference>
<dbReference type="RefSeq" id="WP_243921628.1">
    <property type="nucleotide sequence ID" value="NZ_JALHLG010000017.1"/>
</dbReference>
<keyword evidence="1" id="KW-0597">Phosphoprotein</keyword>
<evidence type="ECO:0000313" key="6">
    <source>
        <dbReference type="Proteomes" id="UP001202281"/>
    </source>
</evidence>
<dbReference type="CDD" id="cd01949">
    <property type="entry name" value="GGDEF"/>
    <property type="match status" value="1"/>
</dbReference>
<dbReference type="Gene3D" id="3.30.70.270">
    <property type="match status" value="1"/>
</dbReference>
<dbReference type="CDD" id="cd00130">
    <property type="entry name" value="PAS"/>
    <property type="match status" value="1"/>
</dbReference>
<dbReference type="EMBL" id="JALHLG010000017">
    <property type="protein sequence ID" value="MCJ2187692.1"/>
    <property type="molecule type" value="Genomic_DNA"/>
</dbReference>
<feature type="domain" description="Response regulatory" evidence="2">
    <location>
        <begin position="12"/>
        <end position="128"/>
    </location>
</feature>
<dbReference type="SMART" id="SM00267">
    <property type="entry name" value="GGDEF"/>
    <property type="match status" value="1"/>
</dbReference>
<gene>
    <name evidence="5" type="ORF">MTR66_12800</name>
</gene>
<dbReference type="SUPFAM" id="SSF55785">
    <property type="entry name" value="PYP-like sensor domain (PAS domain)"/>
    <property type="match status" value="1"/>
</dbReference>
<proteinExistence type="predicted"/>
<evidence type="ECO:0000259" key="4">
    <source>
        <dbReference type="PROSITE" id="PS50887"/>
    </source>
</evidence>
<dbReference type="PROSITE" id="PS50887">
    <property type="entry name" value="GGDEF"/>
    <property type="match status" value="1"/>
</dbReference>
<accession>A0ABT0BRL0</accession>
<dbReference type="InterPro" id="IPR000160">
    <property type="entry name" value="GGDEF_dom"/>
</dbReference>
<dbReference type="Pfam" id="PF13188">
    <property type="entry name" value="PAS_8"/>
    <property type="match status" value="1"/>
</dbReference>
<dbReference type="SMART" id="SM00091">
    <property type="entry name" value="PAS"/>
    <property type="match status" value="1"/>
</dbReference>
<dbReference type="PANTHER" id="PTHR44757:SF2">
    <property type="entry name" value="BIOFILM ARCHITECTURE MAINTENANCE PROTEIN MBAA"/>
    <property type="match status" value="1"/>
</dbReference>
<dbReference type="Pfam" id="PF00072">
    <property type="entry name" value="Response_reg"/>
    <property type="match status" value="1"/>
</dbReference>
<dbReference type="Pfam" id="PF00563">
    <property type="entry name" value="EAL"/>
    <property type="match status" value="1"/>
</dbReference>
<dbReference type="SMART" id="SM00052">
    <property type="entry name" value="EAL"/>
    <property type="match status" value="1"/>
</dbReference>
<dbReference type="CDD" id="cd01948">
    <property type="entry name" value="EAL"/>
    <property type="match status" value="1"/>
</dbReference>
<dbReference type="CDD" id="cd19920">
    <property type="entry name" value="REC_PA4781-like"/>
    <property type="match status" value="1"/>
</dbReference>
<protein>
    <submittedName>
        <fullName evidence="5">EAL domain-containing protein</fullName>
    </submittedName>
</protein>
<dbReference type="SUPFAM" id="SSF55073">
    <property type="entry name" value="Nucleotide cyclase"/>
    <property type="match status" value="1"/>
</dbReference>
<dbReference type="SUPFAM" id="SSF141868">
    <property type="entry name" value="EAL domain-like"/>
    <property type="match status" value="1"/>
</dbReference>
<evidence type="ECO:0000259" key="3">
    <source>
        <dbReference type="PROSITE" id="PS50883"/>
    </source>
</evidence>
<evidence type="ECO:0000256" key="1">
    <source>
        <dbReference type="PROSITE-ProRule" id="PRU00169"/>
    </source>
</evidence>
<feature type="domain" description="EAL" evidence="3">
    <location>
        <begin position="459"/>
        <end position="713"/>
    </location>
</feature>
<dbReference type="InterPro" id="IPR029787">
    <property type="entry name" value="Nucleotide_cyclase"/>
</dbReference>
<reference evidence="5 6" key="1">
    <citation type="submission" date="2022-04" db="EMBL/GenBank/DDBJ databases">
        <title>Identification of a novel bacterium isolated from mangrove sediments.</title>
        <authorList>
            <person name="Pan X."/>
        </authorList>
    </citation>
    <scope>NUCLEOTIDE SEQUENCE [LARGE SCALE GENOMIC DNA]</scope>
    <source>
        <strain evidence="5 6">B2638</strain>
    </source>
</reference>
<organism evidence="5 6">
    <name type="scientific">Novosphingobium beihaiensis</name>
    <dbReference type="NCBI Taxonomy" id="2930389"/>
    <lineage>
        <taxon>Bacteria</taxon>
        <taxon>Pseudomonadati</taxon>
        <taxon>Pseudomonadota</taxon>
        <taxon>Alphaproteobacteria</taxon>
        <taxon>Sphingomonadales</taxon>
        <taxon>Sphingomonadaceae</taxon>
        <taxon>Novosphingobium</taxon>
    </lineage>
</organism>
<name>A0ABT0BRL0_9SPHN</name>
<feature type="domain" description="GGDEF" evidence="4">
    <location>
        <begin position="317"/>
        <end position="450"/>
    </location>
</feature>
<dbReference type="PROSITE" id="PS50110">
    <property type="entry name" value="RESPONSE_REGULATORY"/>
    <property type="match status" value="1"/>
</dbReference>
<dbReference type="InterPro" id="IPR035965">
    <property type="entry name" value="PAS-like_dom_sf"/>
</dbReference>
<keyword evidence="6" id="KW-1185">Reference proteome</keyword>
<dbReference type="PANTHER" id="PTHR44757">
    <property type="entry name" value="DIGUANYLATE CYCLASE DGCP"/>
    <property type="match status" value="1"/>
</dbReference>
<comment type="caution">
    <text evidence="5">The sequence shown here is derived from an EMBL/GenBank/DDBJ whole genome shotgun (WGS) entry which is preliminary data.</text>
</comment>
<dbReference type="InterPro" id="IPR011006">
    <property type="entry name" value="CheY-like_superfamily"/>
</dbReference>
<dbReference type="SUPFAM" id="SSF52172">
    <property type="entry name" value="CheY-like"/>
    <property type="match status" value="1"/>
</dbReference>
<dbReference type="Pfam" id="PF00990">
    <property type="entry name" value="GGDEF"/>
    <property type="match status" value="1"/>
</dbReference>
<feature type="modified residue" description="4-aspartylphosphate" evidence="1">
    <location>
        <position position="61"/>
    </location>
</feature>
<dbReference type="InterPro" id="IPR052155">
    <property type="entry name" value="Biofilm_reg_signaling"/>
</dbReference>
<dbReference type="Gene3D" id="3.20.20.450">
    <property type="entry name" value="EAL domain"/>
    <property type="match status" value="1"/>
</dbReference>
<dbReference type="NCBIfam" id="TIGR00254">
    <property type="entry name" value="GGDEF"/>
    <property type="match status" value="1"/>
</dbReference>
<dbReference type="InterPro" id="IPR035919">
    <property type="entry name" value="EAL_sf"/>
</dbReference>
<evidence type="ECO:0000259" key="2">
    <source>
        <dbReference type="PROSITE" id="PS50110"/>
    </source>
</evidence>
<dbReference type="Proteomes" id="UP001202281">
    <property type="component" value="Unassembled WGS sequence"/>
</dbReference>
<evidence type="ECO:0000313" key="5">
    <source>
        <dbReference type="EMBL" id="MCJ2187692.1"/>
    </source>
</evidence>
<dbReference type="Gene3D" id="3.30.450.20">
    <property type="entry name" value="PAS domain"/>
    <property type="match status" value="1"/>
</dbReference>
<dbReference type="InterPro" id="IPR000014">
    <property type="entry name" value="PAS"/>
</dbReference>
<dbReference type="NCBIfam" id="TIGR00229">
    <property type="entry name" value="sensory_box"/>
    <property type="match status" value="1"/>
</dbReference>
<sequence>MSAIGHIETIPRVLIVDDNPNNLGLIVDHLEGHGYEVLVALDGEEALERMPFAKPDLVLLDVMMPGIDGFETCRRLKAQAETQDIPVIFMTALSDIDSKISGFAAGGVDYVSKPFQREELLARIASHVALYRSRRTLREQEARLRTEVAARRATEIALRESEVRYRRLFETAADGIMVFDLRDGLVVDANPVCCQMLEIERSNLQRMSVADIPLLREQSDGSKVLSTLCHEGQARWEDWSWRRSDGSTLSVEVNASSYLAGERLLGHCILRDVSPRKEAEAKMRYMALHDTLTGLPNRTMMMDRLNHQIMEASLNERQVSLLLLDLDNFKAINDSLGHFVGDGLLEEVAVRLRSILRESDIAARLGGDEFVISAGGLTSEAEAEQIAQRVLEALEPIFQIEGRSLNITSSIGIAMYPQDGKEAQMLLQAADTAMYKAKKDGRCQYRLFSQDLSIAADSWHSLTNDLHGACERGEFVLHYQPQIAIGTSKVVGMEALLRWNHPTLNFIEPSVFIPLLEEQGRMVEVGRWLLTEACRQNVEWQAMGITGVRVAVNISAQQFYRDDIVGSVRNALQETGLEPCWLELELTESLTLEDDEATHRIMGELKELGVKLSLDDFGTGWSSLGYLRHFPLDGIKIDRTFVRDMLEDRNTAAIVQSVLDLARQLNLECVAEGVETEEQLAHLRDSKCQVMQGFLCRAAMAPNESAVFLKEYLSQNQVT</sequence>
<dbReference type="InterPro" id="IPR001633">
    <property type="entry name" value="EAL_dom"/>
</dbReference>
<dbReference type="Gene3D" id="3.40.50.2300">
    <property type="match status" value="1"/>
</dbReference>
<dbReference type="SMART" id="SM00448">
    <property type="entry name" value="REC"/>
    <property type="match status" value="1"/>
</dbReference>
<dbReference type="InterPro" id="IPR001789">
    <property type="entry name" value="Sig_transdc_resp-reg_receiver"/>
</dbReference>
<dbReference type="InterPro" id="IPR043128">
    <property type="entry name" value="Rev_trsase/Diguanyl_cyclase"/>
</dbReference>